<keyword evidence="13" id="KW-0732">Signal</keyword>
<evidence type="ECO:0000256" key="8">
    <source>
        <dbReference type="ARBA" id="ARBA00023170"/>
    </source>
</evidence>
<protein>
    <submittedName>
        <fullName evidence="16">TonB-dependent receptor</fullName>
    </submittedName>
</protein>
<evidence type="ECO:0000256" key="13">
    <source>
        <dbReference type="SAM" id="SignalP"/>
    </source>
</evidence>
<evidence type="ECO:0000256" key="2">
    <source>
        <dbReference type="ARBA" id="ARBA00009810"/>
    </source>
</evidence>
<sequence>MQDRRPTRTRSPRGPRTLVIHALLAVGVLGSGSAFADVEPTRDAEDDTTTAPAGRAGRPAQTRTVSSGAPPQGTADDDTTRAAHATTPVSGSTEHALPEIAVTGERTHGFAPSAVDTGPYRGVDALDVPATVHVVTGSVIDAQGDTGLYDALRNVAGVTRQQLSGVAYDNLAVRGIPLNNRSSYYFNGVLPITNLVWMPMADKDRVEVLKGASALYYGFATPAGIVNLVTKRPGPKPVTSVSLLGDSNGGYGARADIGRRFGPDDRFGIRINAMDEHAAPPIDHDDGERKFIGAALDWRVDDRLALQYDFEHIDTRIVEQAGIALPPPGKNGRIALPRMPDPSRLLSGADYPTHASADTHLLRADYAVSTNWSINAALGESVTHRDRWNWIFQKYNRQTGAGQVQATQQNGQQYENWTARVETNGLFKTGPLAHDLTIGVSQVSFRQPDFVSYHYTAAQNLYNPVEITTLKPAGAAKPFYAQHVKNSGVYVYDRIALTPRLEFVPGVRRSVYSASQAGAGTSSLGKTTPSASLVFRLTPDTSVYASYIEALESAGNAPATAENAYAILPAVVSTQIETGIRSRLTPGLLASFALFDLRQPAAGPDARNVYVLDGTTRYRGGEFSLQGDVMRYLSLTGALVYLDARQIDSPDTALRGKVPENTARLSATLFADYRMPFAPGLAVNGGLTYIGPRAVNDANQAWIGGYTLYTAGLRYTTRLYGKRATFQANLENASDKRYWSAAGNGLLGVGLGRTLKLASTIAF</sequence>
<feature type="signal peptide" evidence="13">
    <location>
        <begin position="1"/>
        <end position="36"/>
    </location>
</feature>
<keyword evidence="3 10" id="KW-0813">Transport</keyword>
<dbReference type="PROSITE" id="PS52016">
    <property type="entry name" value="TONB_DEPENDENT_REC_3"/>
    <property type="match status" value="1"/>
</dbReference>
<dbReference type="RefSeq" id="WP_121088818.1">
    <property type="nucleotide sequence ID" value="NZ_RBZU01000010.1"/>
</dbReference>
<comment type="similarity">
    <text evidence="2 10 11">Belongs to the TonB-dependent receptor family.</text>
</comment>
<dbReference type="Gene3D" id="2.40.170.20">
    <property type="entry name" value="TonB-dependent receptor, beta-barrel domain"/>
    <property type="match status" value="1"/>
</dbReference>
<gene>
    <name evidence="16" type="ORF">D7S86_20735</name>
</gene>
<comment type="subcellular location">
    <subcellularLocation>
        <location evidence="1 10">Cell outer membrane</location>
        <topology evidence="1 10">Multi-pass membrane protein</topology>
    </subcellularLocation>
</comment>
<keyword evidence="9 10" id="KW-0998">Cell outer membrane</keyword>
<evidence type="ECO:0000256" key="3">
    <source>
        <dbReference type="ARBA" id="ARBA00022448"/>
    </source>
</evidence>
<name>A0A494XJ15_9BURK</name>
<evidence type="ECO:0000256" key="5">
    <source>
        <dbReference type="ARBA" id="ARBA00022692"/>
    </source>
</evidence>
<dbReference type="GO" id="GO:0009279">
    <property type="term" value="C:cell outer membrane"/>
    <property type="evidence" value="ECO:0007669"/>
    <property type="project" value="UniProtKB-SubCell"/>
</dbReference>
<keyword evidence="4 10" id="KW-1134">Transmembrane beta strand</keyword>
<feature type="chain" id="PRO_5019860856" evidence="13">
    <location>
        <begin position="37"/>
        <end position="763"/>
    </location>
</feature>
<reference evidence="16 17" key="1">
    <citation type="submission" date="2018-10" db="EMBL/GenBank/DDBJ databases">
        <title>Robbsia sp. DHC34, isolated from soil.</title>
        <authorList>
            <person name="Gao Z.-H."/>
            <person name="Qiu L.-H."/>
        </authorList>
    </citation>
    <scope>NUCLEOTIDE SEQUENCE [LARGE SCALE GENOMIC DNA]</scope>
    <source>
        <strain evidence="16 17">DHC34</strain>
    </source>
</reference>
<dbReference type="Pfam" id="PF07715">
    <property type="entry name" value="Plug"/>
    <property type="match status" value="1"/>
</dbReference>
<dbReference type="CDD" id="cd01347">
    <property type="entry name" value="ligand_gated_channel"/>
    <property type="match status" value="1"/>
</dbReference>
<dbReference type="EMBL" id="RBZU01000010">
    <property type="protein sequence ID" value="RKP49711.1"/>
    <property type="molecule type" value="Genomic_DNA"/>
</dbReference>
<dbReference type="AlphaFoldDB" id="A0A494XJ15"/>
<evidence type="ECO:0000256" key="11">
    <source>
        <dbReference type="RuleBase" id="RU003357"/>
    </source>
</evidence>
<dbReference type="GO" id="GO:0015344">
    <property type="term" value="F:siderophore uptake transmembrane transporter activity"/>
    <property type="evidence" value="ECO:0007669"/>
    <property type="project" value="TreeGrafter"/>
</dbReference>
<dbReference type="InterPro" id="IPR039426">
    <property type="entry name" value="TonB-dep_rcpt-like"/>
</dbReference>
<dbReference type="Pfam" id="PF00593">
    <property type="entry name" value="TonB_dep_Rec_b-barrel"/>
    <property type="match status" value="1"/>
</dbReference>
<dbReference type="InterPro" id="IPR012910">
    <property type="entry name" value="Plug_dom"/>
</dbReference>
<evidence type="ECO:0000313" key="16">
    <source>
        <dbReference type="EMBL" id="RKP49711.1"/>
    </source>
</evidence>
<dbReference type="OrthoDB" id="8732650at2"/>
<proteinExistence type="inferred from homology"/>
<keyword evidence="8 16" id="KW-0675">Receptor</keyword>
<evidence type="ECO:0000256" key="7">
    <source>
        <dbReference type="ARBA" id="ARBA00023136"/>
    </source>
</evidence>
<keyword evidence="5 10" id="KW-0812">Transmembrane</keyword>
<accession>A0A494XJ15</accession>
<dbReference type="PANTHER" id="PTHR32552">
    <property type="entry name" value="FERRICHROME IRON RECEPTOR-RELATED"/>
    <property type="match status" value="1"/>
</dbReference>
<dbReference type="NCBIfam" id="TIGR01783">
    <property type="entry name" value="TonB-siderophor"/>
    <property type="match status" value="1"/>
</dbReference>
<dbReference type="GO" id="GO:0015891">
    <property type="term" value="P:siderophore transport"/>
    <property type="evidence" value="ECO:0007669"/>
    <property type="project" value="InterPro"/>
</dbReference>
<dbReference type="InterPro" id="IPR037066">
    <property type="entry name" value="Plug_dom_sf"/>
</dbReference>
<dbReference type="SUPFAM" id="SSF56935">
    <property type="entry name" value="Porins"/>
    <property type="match status" value="1"/>
</dbReference>
<evidence type="ECO:0000256" key="6">
    <source>
        <dbReference type="ARBA" id="ARBA00023077"/>
    </source>
</evidence>
<keyword evidence="17" id="KW-1185">Reference proteome</keyword>
<evidence type="ECO:0000259" key="14">
    <source>
        <dbReference type="Pfam" id="PF00593"/>
    </source>
</evidence>
<keyword evidence="6 11" id="KW-0798">TonB box</keyword>
<dbReference type="InterPro" id="IPR000531">
    <property type="entry name" value="Beta-barrel_TonB"/>
</dbReference>
<evidence type="ECO:0000256" key="12">
    <source>
        <dbReference type="SAM" id="MobiDB-lite"/>
    </source>
</evidence>
<dbReference type="Proteomes" id="UP000270342">
    <property type="component" value="Unassembled WGS sequence"/>
</dbReference>
<keyword evidence="7 10" id="KW-0472">Membrane</keyword>
<comment type="caution">
    <text evidence="16">The sequence shown here is derived from an EMBL/GenBank/DDBJ whole genome shotgun (WGS) entry which is preliminary data.</text>
</comment>
<dbReference type="InterPro" id="IPR010105">
    <property type="entry name" value="TonB_sidphr_rcpt"/>
</dbReference>
<evidence type="ECO:0000256" key="4">
    <source>
        <dbReference type="ARBA" id="ARBA00022452"/>
    </source>
</evidence>
<organism evidence="16 17">
    <name type="scientific">Pararobbsia silviterrae</name>
    <dbReference type="NCBI Taxonomy" id="1792498"/>
    <lineage>
        <taxon>Bacteria</taxon>
        <taxon>Pseudomonadati</taxon>
        <taxon>Pseudomonadota</taxon>
        <taxon>Betaproteobacteria</taxon>
        <taxon>Burkholderiales</taxon>
        <taxon>Burkholderiaceae</taxon>
        <taxon>Pararobbsia</taxon>
    </lineage>
</organism>
<evidence type="ECO:0000256" key="1">
    <source>
        <dbReference type="ARBA" id="ARBA00004571"/>
    </source>
</evidence>
<dbReference type="GO" id="GO:0038023">
    <property type="term" value="F:signaling receptor activity"/>
    <property type="evidence" value="ECO:0007669"/>
    <property type="project" value="InterPro"/>
</dbReference>
<evidence type="ECO:0000313" key="17">
    <source>
        <dbReference type="Proteomes" id="UP000270342"/>
    </source>
</evidence>
<feature type="domain" description="TonB-dependent receptor-like beta-barrel" evidence="14">
    <location>
        <begin position="348"/>
        <end position="732"/>
    </location>
</feature>
<feature type="region of interest" description="Disordered" evidence="12">
    <location>
        <begin position="37"/>
        <end position="93"/>
    </location>
</feature>
<dbReference type="Gene3D" id="2.170.130.10">
    <property type="entry name" value="TonB-dependent receptor, plug domain"/>
    <property type="match status" value="1"/>
</dbReference>
<evidence type="ECO:0000256" key="10">
    <source>
        <dbReference type="PROSITE-ProRule" id="PRU01360"/>
    </source>
</evidence>
<feature type="domain" description="TonB-dependent receptor plug" evidence="15">
    <location>
        <begin position="125"/>
        <end position="225"/>
    </location>
</feature>
<evidence type="ECO:0000256" key="9">
    <source>
        <dbReference type="ARBA" id="ARBA00023237"/>
    </source>
</evidence>
<evidence type="ECO:0000259" key="15">
    <source>
        <dbReference type="Pfam" id="PF07715"/>
    </source>
</evidence>
<dbReference type="InterPro" id="IPR036942">
    <property type="entry name" value="Beta-barrel_TonB_sf"/>
</dbReference>
<dbReference type="PANTHER" id="PTHR32552:SF82">
    <property type="entry name" value="FCUA PROTEIN"/>
    <property type="match status" value="1"/>
</dbReference>